<dbReference type="InterPro" id="IPR014004">
    <property type="entry name" value="Transpt-assoc_nodulatn_dom_bac"/>
</dbReference>
<evidence type="ECO:0000259" key="2">
    <source>
        <dbReference type="PROSITE" id="PS50914"/>
    </source>
</evidence>
<dbReference type="EMBL" id="CP136862">
    <property type="protein sequence ID" value="WOJ90131.1"/>
    <property type="molecule type" value="Genomic_DNA"/>
</dbReference>
<evidence type="ECO:0000313" key="3">
    <source>
        <dbReference type="EMBL" id="WOJ90131.1"/>
    </source>
</evidence>
<feature type="domain" description="BON" evidence="2">
    <location>
        <begin position="2"/>
        <end position="70"/>
    </location>
</feature>
<dbReference type="InterPro" id="IPR007055">
    <property type="entry name" value="BON_dom"/>
</dbReference>
<gene>
    <name evidence="3" type="ORF">RZS28_02150</name>
</gene>
<dbReference type="Proteomes" id="UP001626536">
    <property type="component" value="Chromosome"/>
</dbReference>
<feature type="domain" description="BON" evidence="2">
    <location>
        <begin position="148"/>
        <end position="215"/>
    </location>
</feature>
<organism evidence="3 4">
    <name type="scientific">Methylocapsa polymorpha</name>
    <dbReference type="NCBI Taxonomy" id="3080828"/>
    <lineage>
        <taxon>Bacteria</taxon>
        <taxon>Pseudomonadati</taxon>
        <taxon>Pseudomonadota</taxon>
        <taxon>Alphaproteobacteria</taxon>
        <taxon>Hyphomicrobiales</taxon>
        <taxon>Beijerinckiaceae</taxon>
        <taxon>Methylocapsa</taxon>
    </lineage>
</organism>
<proteinExistence type="predicted"/>
<dbReference type="InterPro" id="IPR051686">
    <property type="entry name" value="Lipoprotein_DolP"/>
</dbReference>
<dbReference type="Pfam" id="PF04972">
    <property type="entry name" value="BON"/>
    <property type="match status" value="3"/>
</dbReference>
<dbReference type="SMART" id="SM00749">
    <property type="entry name" value="BON"/>
    <property type="match status" value="2"/>
</dbReference>
<dbReference type="RefSeq" id="WP_407339577.1">
    <property type="nucleotide sequence ID" value="NZ_CP136862.1"/>
</dbReference>
<accession>A0ABZ0HT94</accession>
<reference evidence="3 4" key="1">
    <citation type="submission" date="2023-10" db="EMBL/GenBank/DDBJ databases">
        <title>Novel methanotroph of the genus Methylocapsa from a subarctic wetland.</title>
        <authorList>
            <person name="Belova S.E."/>
            <person name="Oshkin I.Y."/>
            <person name="Miroshnikov K."/>
            <person name="Dedysh S.N."/>
        </authorList>
    </citation>
    <scope>NUCLEOTIDE SEQUENCE [LARGE SCALE GENOMIC DNA]</scope>
    <source>
        <strain evidence="3 4">RX1</strain>
    </source>
</reference>
<feature type="domain" description="BON" evidence="2">
    <location>
        <begin position="77"/>
        <end position="145"/>
    </location>
</feature>
<sequence>MDDKVLRQFIIDELDFEPSIHAANIGVAVEKGVVTLTGHVGSYVEKLAAEHAVERVKGVKAIAEEIEVRYGDQPKRSDDEIAQRAVNILNWSTQVPADTIHVKVQRGWVTLTGAVEWQFQRIAAESAIHKLSGILGVTNLIEIKPHIDAPDVRKKIIDALKRNAELEADSIHVTVEDNKVILEGKVKAWYERGLAERAAWAAPGVKSVEDRLTLG</sequence>
<evidence type="ECO:0000313" key="4">
    <source>
        <dbReference type="Proteomes" id="UP001626536"/>
    </source>
</evidence>
<dbReference type="PANTHER" id="PTHR34606:SF4">
    <property type="entry name" value="OUTER MEMBRANE LIPOPROTEIN DOLP"/>
    <property type="match status" value="1"/>
</dbReference>
<protein>
    <submittedName>
        <fullName evidence="3">BON domain-containing protein</fullName>
    </submittedName>
</protein>
<dbReference type="PROSITE" id="PS50914">
    <property type="entry name" value="BON"/>
    <property type="match status" value="3"/>
</dbReference>
<evidence type="ECO:0000256" key="1">
    <source>
        <dbReference type="ARBA" id="ARBA00022729"/>
    </source>
</evidence>
<dbReference type="PANTHER" id="PTHR34606">
    <property type="entry name" value="BON DOMAIN-CONTAINING PROTEIN"/>
    <property type="match status" value="1"/>
</dbReference>
<name>A0ABZ0HT94_9HYPH</name>
<dbReference type="Gene3D" id="3.30.1340.30">
    <property type="match status" value="3"/>
</dbReference>
<keyword evidence="1" id="KW-0732">Signal</keyword>
<keyword evidence="4" id="KW-1185">Reference proteome</keyword>